<accession>A0A409XPT1</accession>
<protein>
    <submittedName>
        <fullName evidence="2">Uncharacterized protein</fullName>
    </submittedName>
</protein>
<gene>
    <name evidence="2" type="ORF">CVT25_003836</name>
</gene>
<sequence length="62" mass="6702">MHEEQYMKAHATNLPNGGKKRNATVSAFGSPSAFAERFAMPVPGMLYEELCSPLAAFKVLTG</sequence>
<evidence type="ECO:0000313" key="3">
    <source>
        <dbReference type="Proteomes" id="UP000283269"/>
    </source>
</evidence>
<dbReference type="InParanoid" id="A0A409XPT1"/>
<organism evidence="2 3">
    <name type="scientific">Psilocybe cyanescens</name>
    <dbReference type="NCBI Taxonomy" id="93625"/>
    <lineage>
        <taxon>Eukaryota</taxon>
        <taxon>Fungi</taxon>
        <taxon>Dikarya</taxon>
        <taxon>Basidiomycota</taxon>
        <taxon>Agaricomycotina</taxon>
        <taxon>Agaricomycetes</taxon>
        <taxon>Agaricomycetidae</taxon>
        <taxon>Agaricales</taxon>
        <taxon>Agaricineae</taxon>
        <taxon>Strophariaceae</taxon>
        <taxon>Psilocybe</taxon>
    </lineage>
</organism>
<keyword evidence="3" id="KW-1185">Reference proteome</keyword>
<reference evidence="2 3" key="1">
    <citation type="journal article" date="2018" name="Evol. Lett.">
        <title>Horizontal gene cluster transfer increased hallucinogenic mushroom diversity.</title>
        <authorList>
            <person name="Reynolds H.T."/>
            <person name="Vijayakumar V."/>
            <person name="Gluck-Thaler E."/>
            <person name="Korotkin H.B."/>
            <person name="Matheny P.B."/>
            <person name="Slot J.C."/>
        </authorList>
    </citation>
    <scope>NUCLEOTIDE SEQUENCE [LARGE SCALE GENOMIC DNA]</scope>
    <source>
        <strain evidence="2 3">2631</strain>
    </source>
</reference>
<name>A0A409XPT1_PSICY</name>
<comment type="caution">
    <text evidence="2">The sequence shown here is derived from an EMBL/GenBank/DDBJ whole genome shotgun (WGS) entry which is preliminary data.</text>
</comment>
<dbReference type="EMBL" id="NHYD01000971">
    <property type="protein sequence ID" value="PPQ92789.1"/>
    <property type="molecule type" value="Genomic_DNA"/>
</dbReference>
<evidence type="ECO:0000313" key="2">
    <source>
        <dbReference type="EMBL" id="PPQ92789.1"/>
    </source>
</evidence>
<proteinExistence type="predicted"/>
<feature type="region of interest" description="Disordered" evidence="1">
    <location>
        <begin position="1"/>
        <end position="22"/>
    </location>
</feature>
<evidence type="ECO:0000256" key="1">
    <source>
        <dbReference type="SAM" id="MobiDB-lite"/>
    </source>
</evidence>
<dbReference type="Proteomes" id="UP000283269">
    <property type="component" value="Unassembled WGS sequence"/>
</dbReference>
<dbReference type="AlphaFoldDB" id="A0A409XPT1"/>